<accession>A0A0E9R253</accession>
<proteinExistence type="predicted"/>
<sequence>MRTTIRKGLVSDETGIKPGIARPAGEW</sequence>
<name>A0A0E9R253_ANGAN</name>
<dbReference type="AlphaFoldDB" id="A0A0E9R253"/>
<organism evidence="1">
    <name type="scientific">Anguilla anguilla</name>
    <name type="common">European freshwater eel</name>
    <name type="synonym">Muraena anguilla</name>
    <dbReference type="NCBI Taxonomy" id="7936"/>
    <lineage>
        <taxon>Eukaryota</taxon>
        <taxon>Metazoa</taxon>
        <taxon>Chordata</taxon>
        <taxon>Craniata</taxon>
        <taxon>Vertebrata</taxon>
        <taxon>Euteleostomi</taxon>
        <taxon>Actinopterygii</taxon>
        <taxon>Neopterygii</taxon>
        <taxon>Teleostei</taxon>
        <taxon>Anguilliformes</taxon>
        <taxon>Anguillidae</taxon>
        <taxon>Anguilla</taxon>
    </lineage>
</organism>
<reference evidence="1" key="1">
    <citation type="submission" date="2014-11" db="EMBL/GenBank/DDBJ databases">
        <authorList>
            <person name="Amaro Gonzalez C."/>
        </authorList>
    </citation>
    <scope>NUCLEOTIDE SEQUENCE</scope>
</reference>
<evidence type="ECO:0000313" key="1">
    <source>
        <dbReference type="EMBL" id="JAH22408.1"/>
    </source>
</evidence>
<protein>
    <submittedName>
        <fullName evidence="1">Uncharacterized protein</fullName>
    </submittedName>
</protein>
<dbReference type="EMBL" id="GBXM01086169">
    <property type="protein sequence ID" value="JAH22408.1"/>
    <property type="molecule type" value="Transcribed_RNA"/>
</dbReference>
<reference evidence="1" key="2">
    <citation type="journal article" date="2015" name="Fish Shellfish Immunol.">
        <title>Early steps in the European eel (Anguilla anguilla)-Vibrio vulnificus interaction in the gills: Role of the RtxA13 toxin.</title>
        <authorList>
            <person name="Callol A."/>
            <person name="Pajuelo D."/>
            <person name="Ebbesson L."/>
            <person name="Teles M."/>
            <person name="MacKenzie S."/>
            <person name="Amaro C."/>
        </authorList>
    </citation>
    <scope>NUCLEOTIDE SEQUENCE</scope>
</reference>